<evidence type="ECO:0000256" key="8">
    <source>
        <dbReference type="ARBA" id="ARBA00022759"/>
    </source>
</evidence>
<dbReference type="GO" id="GO:0005524">
    <property type="term" value="F:ATP binding"/>
    <property type="evidence" value="ECO:0007669"/>
    <property type="project" value="UniProtKB-UniRule"/>
</dbReference>
<evidence type="ECO:0000256" key="15">
    <source>
        <dbReference type="ARBA" id="ARBA00023125"/>
    </source>
</evidence>
<feature type="domain" description="DNA2/NAM7 helicase helicase" evidence="24">
    <location>
        <begin position="733"/>
        <end position="799"/>
    </location>
</feature>
<dbReference type="AlphaFoldDB" id="A0A4X2L7Q4"/>
<name>A0A4X2L7Q4_VOMUR</name>
<dbReference type="GO" id="GO:0051539">
    <property type="term" value="F:4 iron, 4 sulfur cluster binding"/>
    <property type="evidence" value="ECO:0007669"/>
    <property type="project" value="UniProtKB-UniRule"/>
</dbReference>
<evidence type="ECO:0000256" key="9">
    <source>
        <dbReference type="ARBA" id="ARBA00022763"/>
    </source>
</evidence>
<dbReference type="InterPro" id="IPR045055">
    <property type="entry name" value="DNA2/NAM7-like"/>
</dbReference>
<keyword evidence="6 22" id="KW-0479">Metal-binding</keyword>
<dbReference type="GO" id="GO:0046872">
    <property type="term" value="F:metal ion binding"/>
    <property type="evidence" value="ECO:0007669"/>
    <property type="project" value="UniProtKB-UniRule"/>
</dbReference>
<dbReference type="FunFam" id="3.40.50.300:FF:000789">
    <property type="entry name" value="DNA replication ATP-dependent helicase/nuclease DNA2"/>
    <property type="match status" value="1"/>
</dbReference>
<evidence type="ECO:0000256" key="19">
    <source>
        <dbReference type="ARBA" id="ARBA00023268"/>
    </source>
</evidence>
<evidence type="ECO:0000256" key="7">
    <source>
        <dbReference type="ARBA" id="ARBA00022741"/>
    </source>
</evidence>
<dbReference type="GO" id="GO:0000729">
    <property type="term" value="P:DNA double-strand break processing"/>
    <property type="evidence" value="ECO:0007669"/>
    <property type="project" value="Ensembl"/>
</dbReference>
<accession>A0A4X2L7Q4</accession>
<dbReference type="GO" id="GO:0005654">
    <property type="term" value="C:nucleoplasm"/>
    <property type="evidence" value="ECO:0007669"/>
    <property type="project" value="Ensembl"/>
</dbReference>
<dbReference type="GO" id="GO:0043137">
    <property type="term" value="P:DNA replication, removal of RNA primer"/>
    <property type="evidence" value="ECO:0007669"/>
    <property type="project" value="Ensembl"/>
</dbReference>
<dbReference type="InterPro" id="IPR011604">
    <property type="entry name" value="PDDEXK-like_dom_sf"/>
</dbReference>
<dbReference type="GO" id="GO:0071932">
    <property type="term" value="P:replication fork reversal"/>
    <property type="evidence" value="ECO:0007669"/>
    <property type="project" value="TreeGrafter"/>
</dbReference>
<evidence type="ECO:0000256" key="13">
    <source>
        <dbReference type="ARBA" id="ARBA00023004"/>
    </source>
</evidence>
<evidence type="ECO:0000256" key="10">
    <source>
        <dbReference type="ARBA" id="ARBA00022801"/>
    </source>
</evidence>
<feature type="domain" description="DNA2 rift barrel" evidence="26">
    <location>
        <begin position="472"/>
        <end position="569"/>
    </location>
</feature>
<evidence type="ECO:0000313" key="28">
    <source>
        <dbReference type="Proteomes" id="UP000314987"/>
    </source>
</evidence>
<comment type="cofactor">
    <cofactor evidence="1">
        <name>[4Fe-4S] cluster</name>
        <dbReference type="ChEBI" id="CHEBI:49883"/>
    </cofactor>
</comment>
<dbReference type="GO" id="GO:0017108">
    <property type="term" value="F:5'-flap endonuclease activity"/>
    <property type="evidence" value="ECO:0007669"/>
    <property type="project" value="UniProtKB-UniRule"/>
</dbReference>
<dbReference type="GeneID" id="114026808"/>
<dbReference type="GO" id="GO:0016887">
    <property type="term" value="F:ATP hydrolysis activity"/>
    <property type="evidence" value="ECO:0007669"/>
    <property type="project" value="Ensembl"/>
</dbReference>
<dbReference type="PANTHER" id="PTHR10887">
    <property type="entry name" value="DNA2/NAM7 HELICASE FAMILY"/>
    <property type="match status" value="1"/>
</dbReference>
<reference evidence="28" key="1">
    <citation type="submission" date="2018-12" db="EMBL/GenBank/DDBJ databases">
        <authorList>
            <person name="Yazar S."/>
        </authorList>
    </citation>
    <scope>NUCLEOTIDE SEQUENCE [LARGE SCALE GENOMIC DNA]</scope>
</reference>
<evidence type="ECO:0000256" key="11">
    <source>
        <dbReference type="ARBA" id="ARBA00022806"/>
    </source>
</evidence>
<evidence type="ECO:0000256" key="2">
    <source>
        <dbReference type="ARBA" id="ARBA00007913"/>
    </source>
</evidence>
<dbReference type="GO" id="GO:0003677">
    <property type="term" value="F:DNA binding"/>
    <property type="evidence" value="ECO:0007669"/>
    <property type="project" value="UniProtKB-UniRule"/>
</dbReference>
<keyword evidence="4 22" id="KW-0235">DNA replication</keyword>
<evidence type="ECO:0000256" key="20">
    <source>
        <dbReference type="ARBA" id="ARBA00047995"/>
    </source>
</evidence>
<evidence type="ECO:0000256" key="16">
    <source>
        <dbReference type="ARBA" id="ARBA00023128"/>
    </source>
</evidence>
<evidence type="ECO:0000259" key="23">
    <source>
        <dbReference type="Pfam" id="PF08696"/>
    </source>
</evidence>
<dbReference type="Proteomes" id="UP000314987">
    <property type="component" value="Unassembled WGS sequence"/>
</dbReference>
<dbReference type="PANTHER" id="PTHR10887:SF433">
    <property type="entry name" value="DNA REPLICATION ATP-DEPENDENT HELICASE_NUCLEASE DNA2"/>
    <property type="match status" value="1"/>
</dbReference>
<dbReference type="Ensembl" id="ENSVURT00010022784.1">
    <property type="protein sequence ID" value="ENSVURP00010020008.1"/>
    <property type="gene ID" value="ENSVURG00010015307.1"/>
</dbReference>
<dbReference type="GO" id="GO:0005760">
    <property type="term" value="C:gamma DNA polymerase complex"/>
    <property type="evidence" value="ECO:0007669"/>
    <property type="project" value="Ensembl"/>
</dbReference>
<dbReference type="InterPro" id="IPR026851">
    <property type="entry name" value="Dna2/JHS1_DEXXQ-box"/>
</dbReference>
<organism evidence="27 28">
    <name type="scientific">Vombatus ursinus</name>
    <name type="common">Common wombat</name>
    <dbReference type="NCBI Taxonomy" id="29139"/>
    <lineage>
        <taxon>Eukaryota</taxon>
        <taxon>Metazoa</taxon>
        <taxon>Chordata</taxon>
        <taxon>Craniata</taxon>
        <taxon>Vertebrata</taxon>
        <taxon>Euteleostomi</taxon>
        <taxon>Mammalia</taxon>
        <taxon>Metatheria</taxon>
        <taxon>Diprotodontia</taxon>
        <taxon>Vombatidae</taxon>
        <taxon>Vombatus</taxon>
    </lineage>
</organism>
<dbReference type="Gene3D" id="3.90.320.10">
    <property type="match status" value="1"/>
</dbReference>
<dbReference type="Pfam" id="PF13087">
    <property type="entry name" value="AAA_12"/>
    <property type="match status" value="1"/>
</dbReference>
<evidence type="ECO:0000259" key="26">
    <source>
        <dbReference type="Pfam" id="PF21123"/>
    </source>
</evidence>
<keyword evidence="10 22" id="KW-0378">Hydrolase</keyword>
<gene>
    <name evidence="27" type="primary">DNA2</name>
</gene>
<dbReference type="Pfam" id="PF21123">
    <property type="entry name" value="Dna2_Rift"/>
    <property type="match status" value="1"/>
</dbReference>
<dbReference type="GO" id="GO:0043504">
    <property type="term" value="P:mitochondrial DNA repair"/>
    <property type="evidence" value="ECO:0007669"/>
    <property type="project" value="Ensembl"/>
</dbReference>
<evidence type="ECO:0000256" key="3">
    <source>
        <dbReference type="ARBA" id="ARBA00022485"/>
    </source>
</evidence>
<evidence type="ECO:0000256" key="6">
    <source>
        <dbReference type="ARBA" id="ARBA00022723"/>
    </source>
</evidence>
<keyword evidence="15 22" id="KW-0238">DNA-binding</keyword>
<reference evidence="27" key="2">
    <citation type="submission" date="2025-08" db="UniProtKB">
        <authorList>
            <consortium name="Ensembl"/>
        </authorList>
    </citation>
    <scope>IDENTIFICATION</scope>
</reference>
<evidence type="ECO:0000313" key="27">
    <source>
        <dbReference type="Ensembl" id="ENSVURP00010020008.1"/>
    </source>
</evidence>
<dbReference type="RefSeq" id="XP_027696329.1">
    <property type="nucleotide sequence ID" value="XM_027840528.1"/>
</dbReference>
<dbReference type="EC" id="3.1.-.-" evidence="22"/>
<dbReference type="GO" id="GO:0000076">
    <property type="term" value="P:DNA replication checkpoint signaling"/>
    <property type="evidence" value="ECO:0007669"/>
    <property type="project" value="Ensembl"/>
</dbReference>
<keyword evidence="13 22" id="KW-0408">Iron</keyword>
<protein>
    <recommendedName>
        <fullName evidence="22">DNA replication ATP-dependent helicase/nuclease</fullName>
        <ecNumber evidence="22">3.1.-.-</ecNumber>
        <ecNumber evidence="22">3.6.4.12</ecNumber>
    </recommendedName>
</protein>
<keyword evidence="19 22" id="KW-0511">Multifunctional enzyme</keyword>
<keyword evidence="5 22" id="KW-0540">Nuclease</keyword>
<dbReference type="CDD" id="cd18041">
    <property type="entry name" value="DEXXQc_DNA2"/>
    <property type="match status" value="1"/>
</dbReference>
<evidence type="ECO:0000259" key="24">
    <source>
        <dbReference type="Pfam" id="PF13086"/>
    </source>
</evidence>
<evidence type="ECO:0000256" key="1">
    <source>
        <dbReference type="ARBA" id="ARBA00001966"/>
    </source>
</evidence>
<dbReference type="Gene3D" id="3.40.50.300">
    <property type="entry name" value="P-loop containing nucleotide triphosphate hydrolases"/>
    <property type="match status" value="3"/>
</dbReference>
<dbReference type="GO" id="GO:0033567">
    <property type="term" value="P:DNA replication, Okazaki fragment processing"/>
    <property type="evidence" value="ECO:0007669"/>
    <property type="project" value="UniProtKB-UniRule"/>
</dbReference>
<dbReference type="GO" id="GO:0006284">
    <property type="term" value="P:base-excision repair"/>
    <property type="evidence" value="ECO:0007669"/>
    <property type="project" value="Ensembl"/>
</dbReference>
<comment type="similarity">
    <text evidence="2 22">Belongs to the DNA2/NAM7 helicase family.</text>
</comment>
<keyword evidence="16 22" id="KW-0496">Mitochondrion</keyword>
<keyword evidence="11 22" id="KW-0347">Helicase</keyword>
<dbReference type="InterPro" id="IPR047187">
    <property type="entry name" value="SF1_C_Upf1"/>
</dbReference>
<keyword evidence="17 22" id="KW-0234">DNA repair</keyword>
<dbReference type="Pfam" id="PF08696">
    <property type="entry name" value="Dna2"/>
    <property type="match status" value="1"/>
</dbReference>
<comment type="function">
    <text evidence="22">Key enzyme involved in DNA replication and DNA repair. Involved in Okazaki fragments processing by cleaving long flaps that escape FEN1: flaps that are longer than 27 nucleotides are coated by replication protein A complex (RPA), leading to recruit DNA2 which cleaves the flap until it is too short to bind RPA and becomes a substrate for FEN1. Also involved in 5'-end resection of DNA during double-strand break (DSB) repair by mediating the cleavage of 5'-ssDNA.</text>
</comment>
<dbReference type="GO" id="GO:0045740">
    <property type="term" value="P:positive regulation of DNA replication"/>
    <property type="evidence" value="ECO:0007669"/>
    <property type="project" value="Ensembl"/>
</dbReference>
<dbReference type="InterPro" id="IPR041679">
    <property type="entry name" value="DNA2/NAM7-like_C"/>
</dbReference>
<comment type="subcellular location">
    <subcellularLocation>
        <location evidence="22">Nucleus</location>
    </subcellularLocation>
    <subcellularLocation>
        <location evidence="22">Mitochondrion</location>
    </subcellularLocation>
</comment>
<dbReference type="GO" id="GO:0000781">
    <property type="term" value="C:chromosome, telomeric region"/>
    <property type="evidence" value="ECO:0007669"/>
    <property type="project" value="Ensembl"/>
</dbReference>
<feature type="domain" description="DNA2/NAM7 helicase-like C-terminal" evidence="25">
    <location>
        <begin position="808"/>
        <end position="1020"/>
    </location>
</feature>
<dbReference type="GO" id="GO:0043139">
    <property type="term" value="F:5'-3' DNA helicase activity"/>
    <property type="evidence" value="ECO:0007669"/>
    <property type="project" value="Ensembl"/>
</dbReference>
<dbReference type="GO" id="GO:0017116">
    <property type="term" value="F:single-stranded DNA helicase activity"/>
    <property type="evidence" value="ECO:0007669"/>
    <property type="project" value="UniProtKB-UniRule"/>
</dbReference>
<keyword evidence="18 22" id="KW-0539">Nucleus</keyword>
<dbReference type="InterPro" id="IPR041677">
    <property type="entry name" value="DNA2/NAM7_AAA_11"/>
</dbReference>
<dbReference type="InterPro" id="IPR014808">
    <property type="entry name" value="DNA_replication_fac_Dna2_N"/>
</dbReference>
<dbReference type="OMA" id="NYCEAAI"/>
<dbReference type="Pfam" id="PF13086">
    <property type="entry name" value="AAA_11"/>
    <property type="match status" value="2"/>
</dbReference>
<evidence type="ECO:0000256" key="18">
    <source>
        <dbReference type="ARBA" id="ARBA00023242"/>
    </source>
</evidence>
<dbReference type="CTD" id="1763"/>
<keyword evidence="12 22" id="KW-0067">ATP-binding</keyword>
<proteinExistence type="inferred from homology"/>
<feature type="domain" description="DNA replication factor Dna2 N-terminal" evidence="23">
    <location>
        <begin position="76"/>
        <end position="284"/>
    </location>
</feature>
<sequence>MELGPGLDKLELLRRKTLAEEAPAPAAHLQKKMATSFPDSTLRRGVDNRYLVLGVSVVQNEGNPEKHLIITASQSLEDQELCILRNEWNDLSIEPGDIIHLEGEYKADAWIIDKDFGYLTLYPDMLISGTSVANSVRCMRRAVLSENFRSSDPNSHQMLIGTVLHEIFQKAITDSFAQEKLQELALQTVQEIKHLKEMYHLNLKQGEFKQEIEDYLPSFSKWAEDFMHKPTSVDLPKTPCTSLCDRNKDESSCRIQVTKALDIEENIWSPRFGLKGKIDVTVSVKIHRGSKATCRIMPLELKTGKESNSVEHRSQVVLYTLLSQERRADPEAGLLLYLRTGTMYPVPARRLDRRELLKLRNQVAFYLSHGVTKSTAGKEQTQLAHLPPIINDSYTCKYCSQMDNCALYSRAVEQQMDKSFIPHTMLSKIEKATQHLKHSHLQYFSLWYLMMTLESQSKDSKRSHRNIWLMSASEREKHGDCIGNLIRTEDVQTICSGQYLHTFQHKHGTIPNTNLMVGDRVVLSGEERRLLALSSGYVKEISMTTVTCLLDRNLSKLPESTLFRLDYEERIGGIETPLGNLSKLMENTPTSEKLRDLIIDFREPQFIEYLSSVLPHEAKDRVAHILKGLNKPQRQAMKKVLLSKDYTLIVGMPGTGKTTTICALVRILYVCGFSVLLTSYTHSAVDNILLKLMKFKVGFLRLGQTQKVHPSIQKFTEEEICREKAIKSLTGLEELYNSQPIVATTCMGINHPIFSRRRFDFCIVDEASQISQPACLGPLFFSSRFVLVGDHLQLPPLVLNSEARGLGMSESLFKRLEQKRNAVVQLTVQYRMNSTVMSLSNKLVYEGKLECGSEKVANATVSLPHLKDVILDLQAHRDYSETFWLRGAFEPKNPVCFLNTEKVPAPEQAEKGGVSNITEAKLIVFLASIFIKAGCNPLDIGVIAPYRQQLKTITALLTRSSVSTVEVNTVDKYQGRDKSIILVSFVRSNKDGTLGELLKDWRRLNVAITRAKHKLVLLGCVPSLSRYPPVEKLLHYLKSENKIFDLPLGAHESICQHNV</sequence>
<dbReference type="GO" id="GO:0042645">
    <property type="term" value="C:mitochondrial nucleoid"/>
    <property type="evidence" value="ECO:0007669"/>
    <property type="project" value="Ensembl"/>
</dbReference>
<evidence type="ECO:0000256" key="17">
    <source>
        <dbReference type="ARBA" id="ARBA00023204"/>
    </source>
</evidence>
<evidence type="ECO:0000256" key="22">
    <source>
        <dbReference type="RuleBase" id="RU367041"/>
    </source>
</evidence>
<feature type="domain" description="DNA2/NAM7 helicase helicase" evidence="24">
    <location>
        <begin position="629"/>
        <end position="726"/>
    </location>
</feature>
<dbReference type="GO" id="GO:1902990">
    <property type="term" value="P:mitotic telomere maintenance via semi-conservative replication"/>
    <property type="evidence" value="ECO:0007669"/>
    <property type="project" value="Ensembl"/>
</dbReference>
<comment type="subunit">
    <text evidence="21">Interacts with BLM and WDHD1.</text>
</comment>
<dbReference type="CDD" id="cd22318">
    <property type="entry name" value="DNA2_N-like"/>
    <property type="match status" value="1"/>
</dbReference>
<evidence type="ECO:0000256" key="4">
    <source>
        <dbReference type="ARBA" id="ARBA00022705"/>
    </source>
</evidence>
<keyword evidence="28" id="KW-1185">Reference proteome</keyword>
<dbReference type="OrthoDB" id="306218at2759"/>
<comment type="catalytic activity">
    <reaction evidence="20 22">
        <text>ATP + H2O = ADP + phosphate + H(+)</text>
        <dbReference type="Rhea" id="RHEA:13065"/>
        <dbReference type="ChEBI" id="CHEBI:15377"/>
        <dbReference type="ChEBI" id="CHEBI:15378"/>
        <dbReference type="ChEBI" id="CHEBI:30616"/>
        <dbReference type="ChEBI" id="CHEBI:43474"/>
        <dbReference type="ChEBI" id="CHEBI:456216"/>
        <dbReference type="EC" id="3.6.4.12"/>
    </reaction>
</comment>
<evidence type="ECO:0000256" key="21">
    <source>
        <dbReference type="ARBA" id="ARBA00064446"/>
    </source>
</evidence>
<dbReference type="FunFam" id="3.40.50.300:FF:000915">
    <property type="entry name" value="DNA replication ATP-dependent helicase/nuclease DNA2"/>
    <property type="match status" value="1"/>
</dbReference>
<dbReference type="GeneTree" id="ENSGT00780000122010"/>
<evidence type="ECO:0000256" key="12">
    <source>
        <dbReference type="ARBA" id="ARBA00022840"/>
    </source>
</evidence>
<keyword evidence="14 22" id="KW-0411">Iron-sulfur</keyword>
<dbReference type="EC" id="3.6.4.12" evidence="22"/>
<keyword evidence="3 22" id="KW-0004">4Fe-4S</keyword>
<keyword evidence="7 22" id="KW-0547">Nucleotide-binding</keyword>
<dbReference type="GO" id="GO:0033892">
    <property type="term" value="F:deoxyribonuclease (pyrimidine dimer) activity"/>
    <property type="evidence" value="ECO:0007669"/>
    <property type="project" value="Ensembl"/>
</dbReference>
<reference evidence="27" key="3">
    <citation type="submission" date="2025-09" db="UniProtKB">
        <authorList>
            <consortium name="Ensembl"/>
        </authorList>
    </citation>
    <scope>IDENTIFICATION</scope>
</reference>
<dbReference type="InterPro" id="IPR027417">
    <property type="entry name" value="P-loop_NTPase"/>
</dbReference>
<evidence type="ECO:0000259" key="25">
    <source>
        <dbReference type="Pfam" id="PF13087"/>
    </source>
</evidence>
<dbReference type="STRING" id="29139.ENSVURP00010020008"/>
<keyword evidence="9 22" id="KW-0227">DNA damage</keyword>
<dbReference type="InterPro" id="IPR048459">
    <property type="entry name" value="DNA2_Rift"/>
</dbReference>
<evidence type="ECO:0000256" key="14">
    <source>
        <dbReference type="ARBA" id="ARBA00023014"/>
    </source>
</evidence>
<dbReference type="SUPFAM" id="SSF52540">
    <property type="entry name" value="P-loop containing nucleoside triphosphate hydrolases"/>
    <property type="match status" value="1"/>
</dbReference>
<dbReference type="CDD" id="cd18808">
    <property type="entry name" value="SF1_C_Upf1"/>
    <property type="match status" value="1"/>
</dbReference>
<evidence type="ECO:0000256" key="5">
    <source>
        <dbReference type="ARBA" id="ARBA00022722"/>
    </source>
</evidence>
<dbReference type="GO" id="GO:0006264">
    <property type="term" value="P:mitochondrial DNA replication"/>
    <property type="evidence" value="ECO:0007669"/>
    <property type="project" value="Ensembl"/>
</dbReference>
<keyword evidence="8" id="KW-0255">Endonuclease</keyword>
<dbReference type="FunFam" id="3.40.50.300:FF:000721">
    <property type="entry name" value="DNA replication ATP-dependent helicase/nuclease DNA2"/>
    <property type="match status" value="1"/>
</dbReference>